<accession>A0ABD3VZF4</accession>
<dbReference type="Gene3D" id="3.30.1540.10">
    <property type="entry name" value="formyl-coa transferase, domain 3"/>
    <property type="match status" value="1"/>
</dbReference>
<evidence type="ECO:0000313" key="4">
    <source>
        <dbReference type="Proteomes" id="UP001634394"/>
    </source>
</evidence>
<gene>
    <name evidence="3" type="ORF">ACJMK2_044225</name>
</gene>
<dbReference type="SUPFAM" id="SSF89796">
    <property type="entry name" value="CoA-transferase family III (CaiB/BaiF)"/>
    <property type="match status" value="1"/>
</dbReference>
<evidence type="ECO:0008006" key="5">
    <source>
        <dbReference type="Google" id="ProtNLM"/>
    </source>
</evidence>
<dbReference type="EMBL" id="JBJQND010000009">
    <property type="protein sequence ID" value="KAL3866982.1"/>
    <property type="molecule type" value="Genomic_DNA"/>
</dbReference>
<dbReference type="PANTHER" id="PTHR48228">
    <property type="entry name" value="SUCCINYL-COA--D-CITRAMALATE COA-TRANSFERASE"/>
    <property type="match status" value="1"/>
</dbReference>
<feature type="region of interest" description="Disordered" evidence="2">
    <location>
        <begin position="305"/>
        <end position="332"/>
    </location>
</feature>
<dbReference type="Proteomes" id="UP001634394">
    <property type="component" value="Unassembled WGS sequence"/>
</dbReference>
<evidence type="ECO:0000313" key="3">
    <source>
        <dbReference type="EMBL" id="KAL3866982.1"/>
    </source>
</evidence>
<name>A0ABD3VZF4_SINWO</name>
<proteinExistence type="inferred from homology"/>
<evidence type="ECO:0000256" key="2">
    <source>
        <dbReference type="SAM" id="MobiDB-lite"/>
    </source>
</evidence>
<dbReference type="FunFam" id="3.40.50.10540:FF:000004">
    <property type="entry name" value="Probable alpha-methylacyl-CoA racemase mcr"/>
    <property type="match status" value="1"/>
</dbReference>
<dbReference type="AlphaFoldDB" id="A0ABD3VZF4"/>
<keyword evidence="4" id="KW-1185">Reference proteome</keyword>
<sequence>MALKGIRVIELAGLAPAPFCGMILSDFGAKVIRVDKTQHVPDVDHLSRGKYSVAVDLKQKEGVNVFKRMCFNADVLIEPFRAGTMEKLGLGPDVLMSENPRLIYARLTGFGQKGAYSKKAGHDINYLALSGVLSRLGRANERPYAPINLLADFASGGLLCAFGIVTALLERAQSGKGQVIDSNMVEGSAYVANWLWRTRDLYIWGKPRGYNVLDGGSAFYDTYKTADGKYISVGALEPQFFQDLIKGLGFKPKEISQLSNPDEMRKKFQDIFITKTRDEWVKVYQDLDACVAPVLEMDEAAKHEHNHTNNTFVRNEKNELEPGPAPKLSRTPADPIMEDQPVIGQNTTAVLLESGFTHSEIKELIDKGVLIQGKIKSKI</sequence>
<dbReference type="InterPro" id="IPR023606">
    <property type="entry name" value="CoA-Trfase_III_dom_1_sf"/>
</dbReference>
<dbReference type="InterPro" id="IPR003673">
    <property type="entry name" value="CoA-Trfase_fam_III"/>
</dbReference>
<dbReference type="PANTHER" id="PTHR48228:SF5">
    <property type="entry name" value="ALPHA-METHYLACYL-COA RACEMASE"/>
    <property type="match status" value="1"/>
</dbReference>
<reference evidence="3 4" key="1">
    <citation type="submission" date="2024-11" db="EMBL/GenBank/DDBJ databases">
        <title>Chromosome-level genome assembly of the freshwater bivalve Anodonta woodiana.</title>
        <authorList>
            <person name="Chen X."/>
        </authorList>
    </citation>
    <scope>NUCLEOTIDE SEQUENCE [LARGE SCALE GENOMIC DNA]</scope>
    <source>
        <strain evidence="3">MN2024</strain>
        <tissue evidence="3">Gills</tissue>
    </source>
</reference>
<dbReference type="InterPro" id="IPR050509">
    <property type="entry name" value="CoA-transferase_III"/>
</dbReference>
<dbReference type="Pfam" id="PF02515">
    <property type="entry name" value="CoA_transf_3"/>
    <property type="match status" value="1"/>
</dbReference>
<comment type="similarity">
    <text evidence="1">Belongs to the CoA-transferase III family.</text>
</comment>
<evidence type="ECO:0000256" key="1">
    <source>
        <dbReference type="ARBA" id="ARBA00008383"/>
    </source>
</evidence>
<protein>
    <recommendedName>
        <fullName evidence="5">Alpha-methylacyl-CoA racemase</fullName>
    </recommendedName>
</protein>
<dbReference type="InterPro" id="IPR044855">
    <property type="entry name" value="CoA-Trfase_III_dom3_sf"/>
</dbReference>
<dbReference type="Gene3D" id="3.40.50.10540">
    <property type="entry name" value="Crotonobetainyl-coa:carnitine coa-transferase, domain 1"/>
    <property type="match status" value="1"/>
</dbReference>
<comment type="caution">
    <text evidence="3">The sequence shown here is derived from an EMBL/GenBank/DDBJ whole genome shotgun (WGS) entry which is preliminary data.</text>
</comment>
<organism evidence="3 4">
    <name type="scientific">Sinanodonta woodiana</name>
    <name type="common">Chinese pond mussel</name>
    <name type="synonym">Anodonta woodiana</name>
    <dbReference type="NCBI Taxonomy" id="1069815"/>
    <lineage>
        <taxon>Eukaryota</taxon>
        <taxon>Metazoa</taxon>
        <taxon>Spiralia</taxon>
        <taxon>Lophotrochozoa</taxon>
        <taxon>Mollusca</taxon>
        <taxon>Bivalvia</taxon>
        <taxon>Autobranchia</taxon>
        <taxon>Heteroconchia</taxon>
        <taxon>Palaeoheterodonta</taxon>
        <taxon>Unionida</taxon>
        <taxon>Unionoidea</taxon>
        <taxon>Unionidae</taxon>
        <taxon>Unioninae</taxon>
        <taxon>Sinanodonta</taxon>
    </lineage>
</organism>